<feature type="region of interest" description="Disordered" evidence="1">
    <location>
        <begin position="1"/>
        <end position="36"/>
    </location>
</feature>
<name>A0A7K7NGB5_HALAL</name>
<organism evidence="2 3">
    <name type="scientific">Haliaeetus albicilla</name>
    <name type="common">White-tailed sea-eagle</name>
    <name type="synonym">Falco albicilla</name>
    <dbReference type="NCBI Taxonomy" id="8969"/>
    <lineage>
        <taxon>Eukaryota</taxon>
        <taxon>Metazoa</taxon>
        <taxon>Chordata</taxon>
        <taxon>Craniata</taxon>
        <taxon>Vertebrata</taxon>
        <taxon>Euteleostomi</taxon>
        <taxon>Archelosauria</taxon>
        <taxon>Archosauria</taxon>
        <taxon>Dinosauria</taxon>
        <taxon>Saurischia</taxon>
        <taxon>Theropoda</taxon>
        <taxon>Coelurosauria</taxon>
        <taxon>Aves</taxon>
        <taxon>Neognathae</taxon>
        <taxon>Neoaves</taxon>
        <taxon>Telluraves</taxon>
        <taxon>Accipitrimorphae</taxon>
        <taxon>Accipitriformes</taxon>
        <taxon>Accipitridae</taxon>
        <taxon>Accipitrinae</taxon>
        <taxon>Haliaeetus</taxon>
    </lineage>
</organism>
<gene>
    <name evidence="2" type="primary">Gpr179_1</name>
    <name evidence="2" type="ORF">HALALB_R16198</name>
</gene>
<sequence>CPWESLGTEQLPEKTHARTPALPKSPSKKSQSVESLKAEVCPWEIESSDKAEICPWEAPAPPLSKEKSRQDKDALSTVSKSPSTSHGLLRESVDSTSGKKEKASRDRESICPWESLGTEQLPEKPCAGSPALPK</sequence>
<evidence type="ECO:0000313" key="3">
    <source>
        <dbReference type="Proteomes" id="UP000585422"/>
    </source>
</evidence>
<accession>A0A7K7NGB5</accession>
<keyword evidence="3" id="KW-1185">Reference proteome</keyword>
<reference evidence="2 3" key="1">
    <citation type="submission" date="2019-09" db="EMBL/GenBank/DDBJ databases">
        <title>Bird 10,000 Genomes (B10K) Project - Family phase.</title>
        <authorList>
            <person name="Zhang G."/>
        </authorList>
    </citation>
    <scope>NUCLEOTIDE SEQUENCE [LARGE SCALE GENOMIC DNA]</scope>
    <source>
        <strain evidence="2">OUT-0040</strain>
        <tissue evidence="2">Blood</tissue>
    </source>
</reference>
<evidence type="ECO:0000256" key="1">
    <source>
        <dbReference type="SAM" id="MobiDB-lite"/>
    </source>
</evidence>
<feature type="non-terminal residue" evidence="2">
    <location>
        <position position="1"/>
    </location>
</feature>
<dbReference type="EMBL" id="VZSQ01000114">
    <property type="protein sequence ID" value="NWZ54241.1"/>
    <property type="molecule type" value="Genomic_DNA"/>
</dbReference>
<feature type="compositionally biased region" description="Polar residues" evidence="1">
    <location>
        <begin position="76"/>
        <end position="86"/>
    </location>
</feature>
<feature type="region of interest" description="Disordered" evidence="1">
    <location>
        <begin position="51"/>
        <end position="134"/>
    </location>
</feature>
<evidence type="ECO:0000313" key="2">
    <source>
        <dbReference type="EMBL" id="NWZ54241.1"/>
    </source>
</evidence>
<proteinExistence type="predicted"/>
<protein>
    <submittedName>
        <fullName evidence="2">GP179 protein</fullName>
    </submittedName>
</protein>
<dbReference type="OrthoDB" id="5823771at2759"/>
<comment type="caution">
    <text evidence="2">The sequence shown here is derived from an EMBL/GenBank/DDBJ whole genome shotgun (WGS) entry which is preliminary data.</text>
</comment>
<dbReference type="Proteomes" id="UP000585422">
    <property type="component" value="Unassembled WGS sequence"/>
</dbReference>
<dbReference type="AlphaFoldDB" id="A0A7K7NGB5"/>
<feature type="compositionally biased region" description="Basic and acidic residues" evidence="1">
    <location>
        <begin position="64"/>
        <end position="74"/>
    </location>
</feature>
<feature type="non-terminal residue" evidence="2">
    <location>
        <position position="134"/>
    </location>
</feature>
<feature type="compositionally biased region" description="Basic and acidic residues" evidence="1">
    <location>
        <begin position="88"/>
        <end position="109"/>
    </location>
</feature>